<keyword evidence="2" id="KW-1185">Reference proteome</keyword>
<comment type="caution">
    <text evidence="1">The sequence shown here is derived from an EMBL/GenBank/DDBJ whole genome shotgun (WGS) entry which is preliminary data.</text>
</comment>
<reference evidence="2" key="1">
    <citation type="journal article" date="2019" name="Int. J. Syst. Evol. Microbiol.">
        <title>The Global Catalogue of Microorganisms (GCM) 10K type strain sequencing project: providing services to taxonomists for standard genome sequencing and annotation.</title>
        <authorList>
            <consortium name="The Broad Institute Genomics Platform"/>
            <consortium name="The Broad Institute Genome Sequencing Center for Infectious Disease"/>
            <person name="Wu L."/>
            <person name="Ma J."/>
        </authorList>
    </citation>
    <scope>NUCLEOTIDE SEQUENCE [LARGE SCALE GENOMIC DNA]</scope>
    <source>
        <strain evidence="2">CGMCC 1.12778</strain>
    </source>
</reference>
<evidence type="ECO:0000313" key="1">
    <source>
        <dbReference type="EMBL" id="GGI01388.1"/>
    </source>
</evidence>
<accession>A0ABQ2B0N2</accession>
<evidence type="ECO:0000313" key="2">
    <source>
        <dbReference type="Proteomes" id="UP000643279"/>
    </source>
</evidence>
<dbReference type="Proteomes" id="UP000643279">
    <property type="component" value="Unassembled WGS sequence"/>
</dbReference>
<proteinExistence type="predicted"/>
<sequence length="119" mass="13377">MLGVPAPLPPVFVQCDRHDSGTLGSNLICTCRVEYPTSGPLVRSNRQPAYDHRRRRPHGLSLKEIFCVLNALSVPDSVVTQMDATRALDGMQRASWDKISATWTYHPNTRFRVILTESK</sequence>
<name>A0ABQ2B0N2_9MICC</name>
<protein>
    <submittedName>
        <fullName evidence="1">Uncharacterized protein</fullName>
    </submittedName>
</protein>
<gene>
    <name evidence="1" type="ORF">GCM10007170_40710</name>
</gene>
<dbReference type="EMBL" id="BMFW01000034">
    <property type="protein sequence ID" value="GGI01388.1"/>
    <property type="molecule type" value="Genomic_DNA"/>
</dbReference>
<organism evidence="1 2">
    <name type="scientific">Arthrobacter liuii</name>
    <dbReference type="NCBI Taxonomy" id="1476996"/>
    <lineage>
        <taxon>Bacteria</taxon>
        <taxon>Bacillati</taxon>
        <taxon>Actinomycetota</taxon>
        <taxon>Actinomycetes</taxon>
        <taxon>Micrococcales</taxon>
        <taxon>Micrococcaceae</taxon>
        <taxon>Arthrobacter</taxon>
    </lineage>
</organism>